<evidence type="ECO:0000256" key="1">
    <source>
        <dbReference type="ARBA" id="ARBA00004370"/>
    </source>
</evidence>
<sequence>MLTEYPKKRQEPGPFSLIFKRQNKFLSYLDRLVTGNVDRTFEKKLDVSYIVMPSYTREGSFGIGGGATGLYRLDKTDSIMSPSDVTLIGNATINGVFSLTANGNNLFPGRKLRLSYKTELTYSPLNFWGISSDACAENATITYTRLQLKSNFDLVYRIKGPFYVGTNLDILYSKVLKMSDWSYLEGQRTHYYFTGLGLTFQYDTRDFIPQPHSGMNLVLKGLVRPQFMGTFDRTLFYASINYNGYFPVWKGGLIAVDAYASYNSVETPWPLRESLGSGGVRMRGYYGGRYIDNNMLSAQLELRQHIFDRIGCALWAGGGGVFSSYDNLRWKNILPNYGIGLRVEIKHNVNARIDYGFGKGTGGFVFAIGEAF</sequence>
<accession>A0A9D9NK00</accession>
<dbReference type="Pfam" id="PF01103">
    <property type="entry name" value="Omp85"/>
    <property type="match status" value="1"/>
</dbReference>
<dbReference type="InterPro" id="IPR000184">
    <property type="entry name" value="Bac_surfAg_D15"/>
</dbReference>
<dbReference type="Proteomes" id="UP000823598">
    <property type="component" value="Unassembled WGS sequence"/>
</dbReference>
<organism evidence="4 5">
    <name type="scientific">Candidatus Limisoma faecipullorum</name>
    <dbReference type="NCBI Taxonomy" id="2840854"/>
    <lineage>
        <taxon>Bacteria</taxon>
        <taxon>Pseudomonadati</taxon>
        <taxon>Bacteroidota</taxon>
        <taxon>Bacteroidia</taxon>
        <taxon>Bacteroidales</taxon>
        <taxon>Candidatus Limisoma</taxon>
    </lineage>
</organism>
<evidence type="ECO:0000259" key="3">
    <source>
        <dbReference type="Pfam" id="PF01103"/>
    </source>
</evidence>
<comment type="caution">
    <text evidence="4">The sequence shown here is derived from an EMBL/GenBank/DDBJ whole genome shotgun (WGS) entry which is preliminary data.</text>
</comment>
<dbReference type="EMBL" id="JADIMC010000050">
    <property type="protein sequence ID" value="MBO8476192.1"/>
    <property type="molecule type" value="Genomic_DNA"/>
</dbReference>
<keyword evidence="2" id="KW-0472">Membrane</keyword>
<evidence type="ECO:0000313" key="5">
    <source>
        <dbReference type="Proteomes" id="UP000823598"/>
    </source>
</evidence>
<dbReference type="GO" id="GO:0019867">
    <property type="term" value="C:outer membrane"/>
    <property type="evidence" value="ECO:0007669"/>
    <property type="project" value="InterPro"/>
</dbReference>
<proteinExistence type="predicted"/>
<dbReference type="AlphaFoldDB" id="A0A9D9NK00"/>
<evidence type="ECO:0000313" key="4">
    <source>
        <dbReference type="EMBL" id="MBO8476192.1"/>
    </source>
</evidence>
<name>A0A9D9NK00_9BACT</name>
<reference evidence="4" key="2">
    <citation type="journal article" date="2021" name="PeerJ">
        <title>Extensive microbial diversity within the chicken gut microbiome revealed by metagenomics and culture.</title>
        <authorList>
            <person name="Gilroy R."/>
            <person name="Ravi A."/>
            <person name="Getino M."/>
            <person name="Pursley I."/>
            <person name="Horton D.L."/>
            <person name="Alikhan N.F."/>
            <person name="Baker D."/>
            <person name="Gharbi K."/>
            <person name="Hall N."/>
            <person name="Watson M."/>
            <person name="Adriaenssens E.M."/>
            <person name="Foster-Nyarko E."/>
            <person name="Jarju S."/>
            <person name="Secka A."/>
            <person name="Antonio M."/>
            <person name="Oren A."/>
            <person name="Chaudhuri R.R."/>
            <person name="La Ragione R."/>
            <person name="Hildebrand F."/>
            <person name="Pallen M.J."/>
        </authorList>
    </citation>
    <scope>NUCLEOTIDE SEQUENCE</scope>
    <source>
        <strain evidence="4">6919</strain>
    </source>
</reference>
<gene>
    <name evidence="4" type="ORF">IAB88_04295</name>
</gene>
<evidence type="ECO:0000256" key="2">
    <source>
        <dbReference type="ARBA" id="ARBA00023136"/>
    </source>
</evidence>
<comment type="subcellular location">
    <subcellularLocation>
        <location evidence="1">Membrane</location>
    </subcellularLocation>
</comment>
<feature type="domain" description="Bacterial surface antigen (D15)" evidence="3">
    <location>
        <begin position="109"/>
        <end position="372"/>
    </location>
</feature>
<reference evidence="4" key="1">
    <citation type="submission" date="2020-10" db="EMBL/GenBank/DDBJ databases">
        <authorList>
            <person name="Gilroy R."/>
        </authorList>
    </citation>
    <scope>NUCLEOTIDE SEQUENCE</scope>
    <source>
        <strain evidence="4">6919</strain>
    </source>
</reference>
<dbReference type="Gene3D" id="2.40.160.50">
    <property type="entry name" value="membrane protein fhac: a member of the omp85/tpsb transporter family"/>
    <property type="match status" value="1"/>
</dbReference>
<protein>
    <submittedName>
        <fullName evidence="4">BamA/TamA family outer membrane protein</fullName>
    </submittedName>
</protein>